<proteinExistence type="predicted"/>
<dbReference type="Pfam" id="PF05402">
    <property type="entry name" value="PqqD"/>
    <property type="match status" value="1"/>
</dbReference>
<dbReference type="InterPro" id="IPR008792">
    <property type="entry name" value="PQQD"/>
</dbReference>
<name>A0A916YDN4_9SPHN</name>
<dbReference type="RefSeq" id="WP_066766727.1">
    <property type="nucleotide sequence ID" value="NZ_BMIO01000004.1"/>
</dbReference>
<comment type="caution">
    <text evidence="1">The sequence shown here is derived from an EMBL/GenBank/DDBJ whole genome shotgun (WGS) entry which is preliminary data.</text>
</comment>
<evidence type="ECO:0008006" key="3">
    <source>
        <dbReference type="Google" id="ProtNLM"/>
    </source>
</evidence>
<reference evidence="1 2" key="1">
    <citation type="journal article" date="2014" name="Int. J. Syst. Evol. Microbiol.">
        <title>Complete genome sequence of Corynebacterium casei LMG S-19264T (=DSM 44701T), isolated from a smear-ripened cheese.</title>
        <authorList>
            <consortium name="US DOE Joint Genome Institute (JGI-PGF)"/>
            <person name="Walter F."/>
            <person name="Albersmeier A."/>
            <person name="Kalinowski J."/>
            <person name="Ruckert C."/>
        </authorList>
    </citation>
    <scope>NUCLEOTIDE SEQUENCE [LARGE SCALE GENOMIC DNA]</scope>
    <source>
        <strain evidence="1 2">CGMCC 1.15358</strain>
    </source>
</reference>
<organism evidence="1 2">
    <name type="scientific">Croceicoccus pelagius</name>
    <dbReference type="NCBI Taxonomy" id="1703341"/>
    <lineage>
        <taxon>Bacteria</taxon>
        <taxon>Pseudomonadati</taxon>
        <taxon>Pseudomonadota</taxon>
        <taxon>Alphaproteobacteria</taxon>
        <taxon>Sphingomonadales</taxon>
        <taxon>Erythrobacteraceae</taxon>
        <taxon>Croceicoccus</taxon>
    </lineage>
</organism>
<gene>
    <name evidence="1" type="ORF">GCM10010989_13950</name>
</gene>
<dbReference type="EMBL" id="BMIO01000004">
    <property type="protein sequence ID" value="GGD41052.1"/>
    <property type="molecule type" value="Genomic_DNA"/>
</dbReference>
<sequence>MISKCEGSYVETEVDGEVVLMNVDTGTFFSLEGTALDVWKAIDGAHDEAGIAALLAPQFDESEAQIAQHVGEFIASLAEAGLVQKTAP</sequence>
<dbReference type="Gene3D" id="1.10.10.1150">
    <property type="entry name" value="Coenzyme PQQ synthesis protein D (PqqD)"/>
    <property type="match status" value="1"/>
</dbReference>
<protein>
    <recommendedName>
        <fullName evidence="3">PqqD family protein</fullName>
    </recommendedName>
</protein>
<accession>A0A916YDN4</accession>
<keyword evidence="2" id="KW-1185">Reference proteome</keyword>
<dbReference type="InterPro" id="IPR041881">
    <property type="entry name" value="PqqD_sf"/>
</dbReference>
<dbReference type="Proteomes" id="UP000598997">
    <property type="component" value="Unassembled WGS sequence"/>
</dbReference>
<evidence type="ECO:0000313" key="2">
    <source>
        <dbReference type="Proteomes" id="UP000598997"/>
    </source>
</evidence>
<evidence type="ECO:0000313" key="1">
    <source>
        <dbReference type="EMBL" id="GGD41052.1"/>
    </source>
</evidence>
<dbReference type="AlphaFoldDB" id="A0A916YDN4"/>
<dbReference type="OrthoDB" id="8686088at2"/>